<organism evidence="2 3">
    <name type="scientific">Natronorubrum daqingense</name>
    <dbReference type="NCBI Taxonomy" id="588898"/>
    <lineage>
        <taxon>Archaea</taxon>
        <taxon>Methanobacteriati</taxon>
        <taxon>Methanobacteriota</taxon>
        <taxon>Stenosarchaea group</taxon>
        <taxon>Halobacteria</taxon>
        <taxon>Halobacteriales</taxon>
        <taxon>Natrialbaceae</taxon>
        <taxon>Natronorubrum</taxon>
    </lineage>
</organism>
<dbReference type="OrthoDB" id="188305at2157"/>
<gene>
    <name evidence="2" type="ORF">BB347_10825</name>
</gene>
<protein>
    <submittedName>
        <fullName evidence="2">Uncharacterized protein</fullName>
    </submittedName>
</protein>
<evidence type="ECO:0000313" key="3">
    <source>
        <dbReference type="Proteomes" id="UP000187321"/>
    </source>
</evidence>
<feature type="region of interest" description="Disordered" evidence="1">
    <location>
        <begin position="16"/>
        <end position="59"/>
    </location>
</feature>
<feature type="compositionally biased region" description="Basic and acidic residues" evidence="1">
    <location>
        <begin position="36"/>
        <end position="47"/>
    </location>
</feature>
<dbReference type="RefSeq" id="WP_076581352.1">
    <property type="nucleotide sequence ID" value="NZ_CP019327.1"/>
</dbReference>
<dbReference type="AlphaFoldDB" id="A0A1P8REJ0"/>
<name>A0A1P8REJ0_9EURY</name>
<reference evidence="2 3" key="1">
    <citation type="submission" date="2017-01" db="EMBL/GenBank/DDBJ databases">
        <title>Complete genome sequence of Haloterrigena daqingensis type strain (JX313T).</title>
        <authorList>
            <person name="Shuang W."/>
        </authorList>
    </citation>
    <scope>NUCLEOTIDE SEQUENCE [LARGE SCALE GENOMIC DNA]</scope>
    <source>
        <strain evidence="2 3">JX313</strain>
    </source>
</reference>
<sequence>MSLDKHAAERRRFARLLGTDGELGCGLPIGTHSSRHAGDDADRDHPPKRTAPSSDSSGE</sequence>
<proteinExistence type="predicted"/>
<evidence type="ECO:0000313" key="2">
    <source>
        <dbReference type="EMBL" id="APX97076.1"/>
    </source>
</evidence>
<accession>A0A1P8REJ0</accession>
<dbReference type="EMBL" id="CP019327">
    <property type="protein sequence ID" value="APX97076.1"/>
    <property type="molecule type" value="Genomic_DNA"/>
</dbReference>
<evidence type="ECO:0000256" key="1">
    <source>
        <dbReference type="SAM" id="MobiDB-lite"/>
    </source>
</evidence>
<dbReference type="KEGG" id="hda:BB347_10825"/>
<dbReference type="GeneID" id="30956442"/>
<dbReference type="Proteomes" id="UP000187321">
    <property type="component" value="Chromosome"/>
</dbReference>